<feature type="transmembrane region" description="Helical" evidence="22">
    <location>
        <begin position="661"/>
        <end position="682"/>
    </location>
</feature>
<dbReference type="PANTHER" id="PTHR45755">
    <property type="match status" value="1"/>
</dbReference>
<evidence type="ECO:0000256" key="12">
    <source>
        <dbReference type="ARBA" id="ARBA00022989"/>
    </source>
</evidence>
<feature type="transmembrane region" description="Helical" evidence="22">
    <location>
        <begin position="20"/>
        <end position="41"/>
    </location>
</feature>
<feature type="transmembrane region" description="Helical" evidence="22">
    <location>
        <begin position="318"/>
        <end position="341"/>
    </location>
</feature>
<feature type="compositionally biased region" description="Basic and acidic residues" evidence="21">
    <location>
        <begin position="574"/>
        <end position="616"/>
    </location>
</feature>
<dbReference type="GO" id="GO:0015297">
    <property type="term" value="F:antiporter activity"/>
    <property type="evidence" value="ECO:0007669"/>
    <property type="project" value="UniProtKB-KW"/>
</dbReference>
<dbReference type="InterPro" id="IPR002524">
    <property type="entry name" value="Cation_efflux"/>
</dbReference>
<feature type="region of interest" description="Disordered" evidence="21">
    <location>
        <begin position="1282"/>
        <end position="1308"/>
    </location>
</feature>
<feature type="transmembrane region" description="Helical" evidence="22">
    <location>
        <begin position="141"/>
        <end position="159"/>
    </location>
</feature>
<dbReference type="GO" id="GO:0046872">
    <property type="term" value="F:metal ion binding"/>
    <property type="evidence" value="ECO:0007669"/>
    <property type="project" value="UniProtKB-KW"/>
</dbReference>
<evidence type="ECO:0000256" key="17">
    <source>
        <dbReference type="ARBA" id="ARBA00040846"/>
    </source>
</evidence>
<evidence type="ECO:0000256" key="4">
    <source>
        <dbReference type="ARBA" id="ARBA00004638"/>
    </source>
</evidence>
<keyword evidence="11" id="KW-0864">Zinc transport</keyword>
<feature type="compositionally biased region" description="Polar residues" evidence="21">
    <location>
        <begin position="819"/>
        <end position="833"/>
    </location>
</feature>
<dbReference type="GO" id="GO:1904257">
    <property type="term" value="P:zinc ion import into Golgi lumen"/>
    <property type="evidence" value="ECO:0007669"/>
    <property type="project" value="TreeGrafter"/>
</dbReference>
<feature type="transmembrane region" description="Helical" evidence="22">
    <location>
        <begin position="184"/>
        <end position="210"/>
    </location>
</feature>
<evidence type="ECO:0000313" key="24">
    <source>
        <dbReference type="EMBL" id="CAF3793094.1"/>
    </source>
</evidence>
<evidence type="ECO:0000256" key="3">
    <source>
        <dbReference type="ARBA" id="ARBA00004557"/>
    </source>
</evidence>
<feature type="transmembrane region" description="Helical" evidence="22">
    <location>
        <begin position="462"/>
        <end position="479"/>
    </location>
</feature>
<evidence type="ECO:0000256" key="16">
    <source>
        <dbReference type="ARBA" id="ARBA00038531"/>
    </source>
</evidence>
<keyword evidence="14" id="KW-0406">Ion transport</keyword>
<feature type="region of interest" description="Disordered" evidence="21">
    <location>
        <begin position="813"/>
        <end position="833"/>
    </location>
</feature>
<evidence type="ECO:0000256" key="10">
    <source>
        <dbReference type="ARBA" id="ARBA00022833"/>
    </source>
</evidence>
<feature type="transmembrane region" description="Helical" evidence="22">
    <location>
        <begin position="361"/>
        <end position="380"/>
    </location>
</feature>
<evidence type="ECO:0000256" key="19">
    <source>
        <dbReference type="ARBA" id="ARBA00042217"/>
    </source>
</evidence>
<comment type="caution">
    <text evidence="24">The sequence shown here is derived from an EMBL/GenBank/DDBJ whole genome shotgun (WGS) entry which is preliminary data.</text>
</comment>
<keyword evidence="7" id="KW-0050">Antiport</keyword>
<sequence>MLDSDDFSKTSKSRPLADVLHILILLIIIKLLKTVGLFITYDLLKSYHLVFILFLATLFTSICLLFIQKPFSTFRPNKTLFYRLIKYTICLTIIRLLWLFGLTLCGPLRTILLFEHSDIVILACFQVVFSSSFINQQGQTSRIRGVVFFALAVLAIFAFDNDDSRQSVDHPEGHSSHHRFFAHIFYRLTSFIGVADHTGGVILLLLALFARCTMNSWSKKLVLDIGGPKKFYAITTCLSTVCLIPMSFIMLLINNLFLDSVDSIRSTIEPTLSPSTTTSIFDNMTSLIIPIILISVFIFVSDFYVEQIAIVKLDRIRAYRYGTLTMIFAGLIASLVWVKTAAVANSNAWFGRTINVEEHELSGGVVFAVVMFAFATDLLLSPLKQRSGAFIGYSQEGVPLFNLTHQKSQSLLLILKSSLRDVLAEYDSRQIFYFLCINLSFTFVELLYGAWTNSLGLLSDGFHMLFDCTALVVGLYAALMSRWKPTRVFSYGYGRVEVLSGFVNGLFLVVVAFFVFYEAIGRLVEPPEINTNRLLIVSVAGFAVNMIGIFSFSHAHAHAHGGGGGSCAMSHPTPAKEQHGHSHDAHDHSHSHSHGHSHDDSGHDHGHSHGSSEKSNQHGHSHSMRDNANMKGVFLHVLADTLGSVGVIISSLLIQFFGWNISDPICSIFISVMIFLSVLPLLKDSAMTLLLQTPSNIQYEILDRILKLDQVQSYSDEHFWNLTSSTIVGTIHIQIANDADEQRVTAQVQAILKEAQIQNVAIQVEKQVFLSHLNGLNSALGQLASSQRTSDHNNNEINMNYNITPHHELPPPPPIAGMNTGSQQNSTTNVNVENPTANQTASLEINDNEQHSEEVSDDPVVLQQSHTTTTSPFYRGVAYIFYPLMFMLHPILNIFPCYTKRQLERGIIKPEDTQLKDCRGNSTISFGPVSKLTSSYIQCNYEFRAPNRKYYNAPYGFPRFVGNEFEVQHSMIINLKHHADFVDDRFSLNLHICKLENDMFHIKHKKSNELFQIQQSPYGNVTNVDREMHARLTADGSTKENNVNQMLGDITYEEFAKRFNIHTVYLAFYPVHWSKDKGEFVPEQECIFRSNPFTPVSTSHPIETYDYTPNKLEITNCISSCIPSSQHANKCVLQVQVQVACKIPNLYKPTLLENKRLKAVICTSSEQEPSTHPMYKIMDQLGRTVDSLLININEYTSILTLDIIRLQTNFTVDSTSPISSSNSSEIAQTLSLNGGIMGSFRVQLQLCDCSNEEPILYPQSTALSDIIVDGYNFLQQSASIGLPTNNNGNQPSPHINRQLPKNTDARAE</sequence>
<evidence type="ECO:0000256" key="8">
    <source>
        <dbReference type="ARBA" id="ARBA00022692"/>
    </source>
</evidence>
<dbReference type="GO" id="GO:0012507">
    <property type="term" value="C:ER to Golgi transport vesicle membrane"/>
    <property type="evidence" value="ECO:0007669"/>
    <property type="project" value="UniProtKB-SubCell"/>
</dbReference>
<feature type="transmembrane region" description="Helical" evidence="22">
    <location>
        <begin position="47"/>
        <end position="68"/>
    </location>
</feature>
<protein>
    <recommendedName>
        <fullName evidence="17">Proton-coupled zinc antiporter SLC30A5</fullName>
    </recommendedName>
    <alternativeName>
        <fullName evidence="19">Solute carrier family 30 member 5</fullName>
    </alternativeName>
    <alternativeName>
        <fullName evidence="18">Zinc transporter 5</fullName>
    </alternativeName>
</protein>
<proteinExistence type="inferred from homology"/>
<keyword evidence="15 22" id="KW-0472">Membrane</keyword>
<name>A0A819ATZ6_9BILA</name>
<keyword evidence="10" id="KW-0862">Zinc</keyword>
<gene>
    <name evidence="24" type="ORF">OKA104_LOCUS18027</name>
</gene>
<dbReference type="Proteomes" id="UP000663881">
    <property type="component" value="Unassembled WGS sequence"/>
</dbReference>
<reference evidence="24" key="1">
    <citation type="submission" date="2021-02" db="EMBL/GenBank/DDBJ databases">
        <authorList>
            <person name="Nowell W R."/>
        </authorList>
    </citation>
    <scope>NUCLEOTIDE SEQUENCE</scope>
</reference>
<organism evidence="24 25">
    <name type="scientific">Adineta steineri</name>
    <dbReference type="NCBI Taxonomy" id="433720"/>
    <lineage>
        <taxon>Eukaryota</taxon>
        <taxon>Metazoa</taxon>
        <taxon>Spiralia</taxon>
        <taxon>Gnathifera</taxon>
        <taxon>Rotifera</taxon>
        <taxon>Eurotatoria</taxon>
        <taxon>Bdelloidea</taxon>
        <taxon>Adinetida</taxon>
        <taxon>Adinetidae</taxon>
        <taxon>Adineta</taxon>
    </lineage>
</organism>
<dbReference type="GO" id="GO:0032580">
    <property type="term" value="C:Golgi cisterna membrane"/>
    <property type="evidence" value="ECO:0007669"/>
    <property type="project" value="UniProtKB-SubCell"/>
</dbReference>
<dbReference type="SUPFAM" id="SSF161111">
    <property type="entry name" value="Cation efflux protein transmembrane domain-like"/>
    <property type="match status" value="1"/>
</dbReference>
<dbReference type="GO" id="GO:0005385">
    <property type="term" value="F:zinc ion transmembrane transporter activity"/>
    <property type="evidence" value="ECO:0007669"/>
    <property type="project" value="InterPro"/>
</dbReference>
<dbReference type="GO" id="GO:0006882">
    <property type="term" value="P:intracellular zinc ion homeostasis"/>
    <property type="evidence" value="ECO:0007669"/>
    <property type="project" value="InterPro"/>
</dbReference>
<evidence type="ECO:0000256" key="6">
    <source>
        <dbReference type="ARBA" id="ARBA00022448"/>
    </source>
</evidence>
<evidence type="ECO:0000256" key="5">
    <source>
        <dbReference type="ARBA" id="ARBA00008873"/>
    </source>
</evidence>
<dbReference type="InterPro" id="IPR058533">
    <property type="entry name" value="Cation_efflux_TM"/>
</dbReference>
<feature type="transmembrane region" description="Helical" evidence="22">
    <location>
        <begin position="80"/>
        <end position="98"/>
    </location>
</feature>
<comment type="catalytic activity">
    <reaction evidence="20">
        <text>Zn(2+)(in) + 2 H(+)(out) = Zn(2+)(out) + 2 H(+)(in)</text>
        <dbReference type="Rhea" id="RHEA:72627"/>
        <dbReference type="ChEBI" id="CHEBI:15378"/>
        <dbReference type="ChEBI" id="CHEBI:29105"/>
    </reaction>
</comment>
<evidence type="ECO:0000256" key="13">
    <source>
        <dbReference type="ARBA" id="ARBA00023034"/>
    </source>
</evidence>
<evidence type="ECO:0000256" key="2">
    <source>
        <dbReference type="ARBA" id="ARBA00004205"/>
    </source>
</evidence>
<keyword evidence="12 22" id="KW-1133">Transmembrane helix</keyword>
<evidence type="ECO:0000256" key="21">
    <source>
        <dbReference type="SAM" id="MobiDB-lite"/>
    </source>
</evidence>
<evidence type="ECO:0000256" key="20">
    <source>
        <dbReference type="ARBA" id="ARBA00048349"/>
    </source>
</evidence>
<feature type="compositionally biased region" description="Polar residues" evidence="21">
    <location>
        <begin position="1282"/>
        <end position="1301"/>
    </location>
</feature>
<feature type="transmembrane region" description="Helical" evidence="22">
    <location>
        <begin position="231"/>
        <end position="253"/>
    </location>
</feature>
<feature type="domain" description="Cation efflux protein transmembrane" evidence="23">
    <location>
        <begin position="431"/>
        <end position="690"/>
    </location>
</feature>
<dbReference type="Gene3D" id="1.20.1510.10">
    <property type="entry name" value="Cation efflux protein transmembrane domain"/>
    <property type="match status" value="1"/>
</dbReference>
<comment type="subcellular location">
    <subcellularLocation>
        <location evidence="3">Cytoplasmic vesicle</location>
        <location evidence="3">COPII-coated vesicle membrane</location>
        <topology evidence="3">Multi-pass membrane protein</topology>
    </subcellularLocation>
    <subcellularLocation>
        <location evidence="4">Cytoplasmic vesicle</location>
        <location evidence="4">Secretory vesicle membrane</location>
        <topology evidence="4">Multi-pass membrane protein</topology>
    </subcellularLocation>
    <subcellularLocation>
        <location evidence="2">Golgi apparatus</location>
        <location evidence="2">Golgi stack membrane</location>
        <topology evidence="2">Multi-pass membrane protein</topology>
    </subcellularLocation>
    <subcellularLocation>
        <location evidence="1">Golgi apparatus</location>
        <location evidence="1">trans-Golgi network membrane</location>
        <topology evidence="1">Multi-pass membrane protein</topology>
    </subcellularLocation>
</comment>
<evidence type="ECO:0000256" key="22">
    <source>
        <dbReference type="SAM" id="Phobius"/>
    </source>
</evidence>
<feature type="transmembrane region" description="Helical" evidence="22">
    <location>
        <begin position="499"/>
        <end position="520"/>
    </location>
</feature>
<evidence type="ECO:0000256" key="1">
    <source>
        <dbReference type="ARBA" id="ARBA00004166"/>
    </source>
</evidence>
<evidence type="ECO:0000313" key="25">
    <source>
        <dbReference type="Proteomes" id="UP000663881"/>
    </source>
</evidence>
<evidence type="ECO:0000256" key="7">
    <source>
        <dbReference type="ARBA" id="ARBA00022449"/>
    </source>
</evidence>
<dbReference type="NCBIfam" id="TIGR01297">
    <property type="entry name" value="CDF"/>
    <property type="match status" value="1"/>
</dbReference>
<dbReference type="InterPro" id="IPR027469">
    <property type="entry name" value="Cation_efflux_TMD_sf"/>
</dbReference>
<evidence type="ECO:0000256" key="9">
    <source>
        <dbReference type="ARBA" id="ARBA00022723"/>
    </source>
</evidence>
<feature type="transmembrane region" description="Helical" evidence="22">
    <location>
        <begin position="110"/>
        <end position="129"/>
    </location>
</feature>
<keyword evidence="9" id="KW-0479">Metal-binding</keyword>
<dbReference type="Pfam" id="PF01545">
    <property type="entry name" value="Cation_efflux"/>
    <property type="match status" value="1"/>
</dbReference>
<keyword evidence="6" id="KW-0813">Transport</keyword>
<evidence type="ECO:0000256" key="15">
    <source>
        <dbReference type="ARBA" id="ARBA00023136"/>
    </source>
</evidence>
<dbReference type="InterPro" id="IPR045316">
    <property type="entry name" value="Msc2-like"/>
</dbReference>
<evidence type="ECO:0000256" key="18">
    <source>
        <dbReference type="ARBA" id="ARBA00042038"/>
    </source>
</evidence>
<accession>A0A819ATZ6</accession>
<feature type="transmembrane region" description="Helical" evidence="22">
    <location>
        <begin position="431"/>
        <end position="450"/>
    </location>
</feature>
<comment type="subunit">
    <text evidence="16">Heterodimer with SLC30A6/ZNT6; form a functional zinc ion transmembrane transporter.</text>
</comment>
<dbReference type="EMBL" id="CAJOAY010001100">
    <property type="protein sequence ID" value="CAF3793094.1"/>
    <property type="molecule type" value="Genomic_DNA"/>
</dbReference>
<comment type="similarity">
    <text evidence="5">Belongs to the cation diffusion facilitator (CDF) transporter (TC 2.A.4) family. SLC30A subfamily.</text>
</comment>
<evidence type="ECO:0000256" key="14">
    <source>
        <dbReference type="ARBA" id="ARBA00023065"/>
    </source>
</evidence>
<keyword evidence="13" id="KW-0333">Golgi apparatus</keyword>
<feature type="transmembrane region" description="Helical" evidence="22">
    <location>
        <begin position="873"/>
        <end position="892"/>
    </location>
</feature>
<evidence type="ECO:0000256" key="11">
    <source>
        <dbReference type="ARBA" id="ARBA00022906"/>
    </source>
</evidence>
<feature type="transmembrane region" description="Helical" evidence="22">
    <location>
        <begin position="287"/>
        <end position="306"/>
    </location>
</feature>
<keyword evidence="8 22" id="KW-0812">Transmembrane</keyword>
<feature type="region of interest" description="Disordered" evidence="21">
    <location>
        <begin position="563"/>
        <end position="625"/>
    </location>
</feature>
<evidence type="ECO:0000259" key="23">
    <source>
        <dbReference type="Pfam" id="PF01545"/>
    </source>
</evidence>
<feature type="transmembrane region" description="Helical" evidence="22">
    <location>
        <begin position="532"/>
        <end position="552"/>
    </location>
</feature>
<dbReference type="PANTHER" id="PTHR45755:SF1">
    <property type="entry name" value="PROTON-COUPLED ZINC ANTIPORTER SLC30A5"/>
    <property type="match status" value="1"/>
</dbReference>
<feature type="transmembrane region" description="Helical" evidence="22">
    <location>
        <begin position="633"/>
        <end position="655"/>
    </location>
</feature>